<keyword evidence="1" id="KW-0808">Transferase</keyword>
<feature type="non-terminal residue" evidence="1">
    <location>
        <position position="1"/>
    </location>
</feature>
<evidence type="ECO:0000313" key="2">
    <source>
        <dbReference type="Proteomes" id="UP000477722"/>
    </source>
</evidence>
<dbReference type="GO" id="GO:0016301">
    <property type="term" value="F:kinase activity"/>
    <property type="evidence" value="ECO:0007669"/>
    <property type="project" value="UniProtKB-KW"/>
</dbReference>
<keyword evidence="2" id="KW-1185">Reference proteome</keyword>
<sequence length="51" mass="5185">RGLAGVAERAALLGGTARAGAHDDGVWRLTARLPLPPGAQRGGARGRRAAR</sequence>
<name>A0A6G4WVN5_9ACTN</name>
<protein>
    <submittedName>
        <fullName evidence="1">Histidine kinase</fullName>
    </submittedName>
</protein>
<keyword evidence="1" id="KW-0418">Kinase</keyword>
<gene>
    <name evidence="1" type="ORF">G5C65_13495</name>
</gene>
<organism evidence="1 2">
    <name type="scientific">Streptomyces boncukensis</name>
    <dbReference type="NCBI Taxonomy" id="2711219"/>
    <lineage>
        <taxon>Bacteria</taxon>
        <taxon>Bacillati</taxon>
        <taxon>Actinomycetota</taxon>
        <taxon>Actinomycetes</taxon>
        <taxon>Kitasatosporales</taxon>
        <taxon>Streptomycetaceae</taxon>
        <taxon>Streptomyces</taxon>
    </lineage>
</organism>
<dbReference type="Gene3D" id="3.30.565.10">
    <property type="entry name" value="Histidine kinase-like ATPase, C-terminal domain"/>
    <property type="match status" value="1"/>
</dbReference>
<dbReference type="EMBL" id="JAAKZZ010000111">
    <property type="protein sequence ID" value="NGO69349.1"/>
    <property type="molecule type" value="Genomic_DNA"/>
</dbReference>
<dbReference type="InterPro" id="IPR036890">
    <property type="entry name" value="HATPase_C_sf"/>
</dbReference>
<reference evidence="1 2" key="1">
    <citation type="submission" date="2020-02" db="EMBL/GenBank/DDBJ databases">
        <title>Whole-genome analyses of novel actinobacteria.</title>
        <authorList>
            <person name="Sahin N."/>
            <person name="Tatar D."/>
        </authorList>
    </citation>
    <scope>NUCLEOTIDE SEQUENCE [LARGE SCALE GENOMIC DNA]</scope>
    <source>
        <strain evidence="1 2">SB3404</strain>
    </source>
</reference>
<dbReference type="AlphaFoldDB" id="A0A6G4WVN5"/>
<comment type="caution">
    <text evidence="1">The sequence shown here is derived from an EMBL/GenBank/DDBJ whole genome shotgun (WGS) entry which is preliminary data.</text>
</comment>
<proteinExistence type="predicted"/>
<evidence type="ECO:0000313" key="1">
    <source>
        <dbReference type="EMBL" id="NGO69349.1"/>
    </source>
</evidence>
<accession>A0A6G4WVN5</accession>
<dbReference type="Proteomes" id="UP000477722">
    <property type="component" value="Unassembled WGS sequence"/>
</dbReference>